<gene>
    <name evidence="2" type="ORF">GCM10017559_31200</name>
</gene>
<protein>
    <submittedName>
        <fullName evidence="2">Uncharacterized protein</fullName>
    </submittedName>
</protein>
<dbReference type="EMBL" id="BAAAWD010000007">
    <property type="protein sequence ID" value="GAA3006982.1"/>
    <property type="molecule type" value="Genomic_DNA"/>
</dbReference>
<comment type="caution">
    <text evidence="2">The sequence shown here is derived from an EMBL/GenBank/DDBJ whole genome shotgun (WGS) entry which is preliminary data.</text>
</comment>
<evidence type="ECO:0000256" key="1">
    <source>
        <dbReference type="SAM" id="MobiDB-lite"/>
    </source>
</evidence>
<accession>A0ABP6KH96</accession>
<keyword evidence="3" id="KW-1185">Reference proteome</keyword>
<dbReference type="Proteomes" id="UP001499930">
    <property type="component" value="Unassembled WGS sequence"/>
</dbReference>
<organism evidence="2 3">
    <name type="scientific">Streptosporangium longisporum</name>
    <dbReference type="NCBI Taxonomy" id="46187"/>
    <lineage>
        <taxon>Bacteria</taxon>
        <taxon>Bacillati</taxon>
        <taxon>Actinomycetota</taxon>
        <taxon>Actinomycetes</taxon>
        <taxon>Streptosporangiales</taxon>
        <taxon>Streptosporangiaceae</taxon>
        <taxon>Streptosporangium</taxon>
    </lineage>
</organism>
<feature type="compositionally biased region" description="Basic and acidic residues" evidence="1">
    <location>
        <begin position="19"/>
        <end position="32"/>
    </location>
</feature>
<name>A0ABP6KH96_9ACTN</name>
<evidence type="ECO:0000313" key="3">
    <source>
        <dbReference type="Proteomes" id="UP001499930"/>
    </source>
</evidence>
<proteinExistence type="predicted"/>
<evidence type="ECO:0000313" key="2">
    <source>
        <dbReference type="EMBL" id="GAA3006982.1"/>
    </source>
</evidence>
<sequence>MRSASDQASSSAFGGVLEELVHQPGHTEDRQVGVRAHRTPVPAEREDGDDAAVVVPEPGDDVTPQRTVHRDAVQQDDHRAVAAGVLVVDGSRREFHLGHDIPLALVTTALAAVAAPCGSARPDRPLLGLFGP</sequence>
<feature type="compositionally biased region" description="Polar residues" evidence="1">
    <location>
        <begin position="1"/>
        <end position="12"/>
    </location>
</feature>
<feature type="region of interest" description="Disordered" evidence="1">
    <location>
        <begin position="1"/>
        <end position="65"/>
    </location>
</feature>
<reference evidence="3" key="1">
    <citation type="journal article" date="2019" name="Int. J. Syst. Evol. Microbiol.">
        <title>The Global Catalogue of Microorganisms (GCM) 10K type strain sequencing project: providing services to taxonomists for standard genome sequencing and annotation.</title>
        <authorList>
            <consortium name="The Broad Institute Genomics Platform"/>
            <consortium name="The Broad Institute Genome Sequencing Center for Infectious Disease"/>
            <person name="Wu L."/>
            <person name="Ma J."/>
        </authorList>
    </citation>
    <scope>NUCLEOTIDE SEQUENCE [LARGE SCALE GENOMIC DNA]</scope>
    <source>
        <strain evidence="3">JCM 3106</strain>
    </source>
</reference>